<comment type="caution">
    <text evidence="9">The sequence shown here is derived from an EMBL/GenBank/DDBJ whole genome shotgun (WGS) entry which is preliminary data.</text>
</comment>
<feature type="compositionally biased region" description="Pro residues" evidence="6">
    <location>
        <begin position="99"/>
        <end position="120"/>
    </location>
</feature>
<evidence type="ECO:0000313" key="10">
    <source>
        <dbReference type="Proteomes" id="UP001300763"/>
    </source>
</evidence>
<evidence type="ECO:0000256" key="4">
    <source>
        <dbReference type="ARBA" id="ARBA00022989"/>
    </source>
</evidence>
<evidence type="ECO:0000256" key="2">
    <source>
        <dbReference type="ARBA" id="ARBA00022475"/>
    </source>
</evidence>
<keyword evidence="2" id="KW-1003">Cell membrane</keyword>
<evidence type="ECO:0000313" key="9">
    <source>
        <dbReference type="EMBL" id="MDD7968276.1"/>
    </source>
</evidence>
<keyword evidence="10" id="KW-1185">Reference proteome</keyword>
<keyword evidence="4 7" id="KW-1133">Transmembrane helix</keyword>
<feature type="region of interest" description="Disordered" evidence="6">
    <location>
        <begin position="87"/>
        <end position="120"/>
    </location>
</feature>
<evidence type="ECO:0000259" key="8">
    <source>
        <dbReference type="Pfam" id="PF04024"/>
    </source>
</evidence>
<proteinExistence type="predicted"/>
<dbReference type="Pfam" id="PF04024">
    <property type="entry name" value="PspC"/>
    <property type="match status" value="1"/>
</dbReference>
<accession>A0ABT5SZI2</accession>
<name>A0ABT5SZI2_9PSEU</name>
<feature type="transmembrane region" description="Helical" evidence="7">
    <location>
        <begin position="59"/>
        <end position="83"/>
    </location>
</feature>
<dbReference type="EMBL" id="JAQZAO010000011">
    <property type="protein sequence ID" value="MDD7968276.1"/>
    <property type="molecule type" value="Genomic_DNA"/>
</dbReference>
<evidence type="ECO:0000256" key="3">
    <source>
        <dbReference type="ARBA" id="ARBA00022692"/>
    </source>
</evidence>
<protein>
    <submittedName>
        <fullName evidence="9">PspC domain-containing protein</fullName>
    </submittedName>
</protein>
<reference evidence="9 10" key="1">
    <citation type="submission" date="2023-02" db="EMBL/GenBank/DDBJ databases">
        <title>Genome sequencing required for Actinomycetospora new species description.</title>
        <authorList>
            <person name="Saimee Y."/>
            <person name="Duangmal K."/>
        </authorList>
    </citation>
    <scope>NUCLEOTIDE SEQUENCE [LARGE SCALE GENOMIC DNA]</scope>
    <source>
        <strain evidence="9 10">DW7H6</strain>
    </source>
</reference>
<evidence type="ECO:0000256" key="7">
    <source>
        <dbReference type="SAM" id="Phobius"/>
    </source>
</evidence>
<sequence length="120" mass="12018">MTTPQSTQSTPSRPNAERSGAGPVGGAFGFRRSVGDRWIAGVCGGIAARTGLDVTLVRVVAVLLAVFGHLVGLIAYLAAWALVPEEEAADGSGDGAAPVTPPTDPTPPTSPPTSPPTTTV</sequence>
<feature type="region of interest" description="Disordered" evidence="6">
    <location>
        <begin position="1"/>
        <end position="27"/>
    </location>
</feature>
<comment type="subcellular location">
    <subcellularLocation>
        <location evidence="1">Cell membrane</location>
        <topology evidence="1">Single-pass membrane protein</topology>
    </subcellularLocation>
</comment>
<dbReference type="RefSeq" id="WP_274202803.1">
    <property type="nucleotide sequence ID" value="NZ_JAQZAO010000011.1"/>
</dbReference>
<dbReference type="PANTHER" id="PTHR33885">
    <property type="entry name" value="PHAGE SHOCK PROTEIN C"/>
    <property type="match status" value="1"/>
</dbReference>
<dbReference type="PANTHER" id="PTHR33885:SF3">
    <property type="entry name" value="PHAGE SHOCK PROTEIN C"/>
    <property type="match status" value="1"/>
</dbReference>
<feature type="domain" description="Phage shock protein PspC N-terminal" evidence="8">
    <location>
        <begin position="30"/>
        <end position="86"/>
    </location>
</feature>
<evidence type="ECO:0000256" key="1">
    <source>
        <dbReference type="ARBA" id="ARBA00004162"/>
    </source>
</evidence>
<keyword evidence="3 7" id="KW-0812">Transmembrane</keyword>
<evidence type="ECO:0000256" key="6">
    <source>
        <dbReference type="SAM" id="MobiDB-lite"/>
    </source>
</evidence>
<dbReference type="InterPro" id="IPR007168">
    <property type="entry name" value="Phageshock_PspC_N"/>
</dbReference>
<evidence type="ECO:0000256" key="5">
    <source>
        <dbReference type="ARBA" id="ARBA00023136"/>
    </source>
</evidence>
<feature type="compositionally biased region" description="Low complexity" evidence="6">
    <location>
        <begin position="1"/>
        <end position="12"/>
    </location>
</feature>
<keyword evidence="5 7" id="KW-0472">Membrane</keyword>
<organism evidence="9 10">
    <name type="scientific">Actinomycetospora lemnae</name>
    <dbReference type="NCBI Taxonomy" id="3019891"/>
    <lineage>
        <taxon>Bacteria</taxon>
        <taxon>Bacillati</taxon>
        <taxon>Actinomycetota</taxon>
        <taxon>Actinomycetes</taxon>
        <taxon>Pseudonocardiales</taxon>
        <taxon>Pseudonocardiaceae</taxon>
        <taxon>Actinomycetospora</taxon>
    </lineage>
</organism>
<dbReference type="Proteomes" id="UP001300763">
    <property type="component" value="Unassembled WGS sequence"/>
</dbReference>
<gene>
    <name evidence="9" type="ORF">PGB27_23275</name>
</gene>
<dbReference type="InterPro" id="IPR052027">
    <property type="entry name" value="PspC"/>
</dbReference>